<dbReference type="Gene3D" id="6.10.340.10">
    <property type="match status" value="1"/>
</dbReference>
<dbReference type="PROSITE" id="PS50885">
    <property type="entry name" value="HAMP"/>
    <property type="match status" value="1"/>
</dbReference>
<dbReference type="SUPFAM" id="SSF103190">
    <property type="entry name" value="Sensory domain-like"/>
    <property type="match status" value="1"/>
</dbReference>
<gene>
    <name evidence="8" type="ORF">ACFSKQ_05740</name>
</gene>
<sequence>MNFKMSLPGKVVGMMLASLLVLAVLIMAASFAILRADGQRQAMERQEVNMGVAWEVLGRYGSEFSVADGSLYAGTTRLNDLTQPVDRIRELVAGTATIFMGDTRVSTNVLKPDGTRAVGTTLTAGPAYDAVLREGRPYRGEATILDVPYFTAYDPIKDAAGQTIGVLYVGIPQAEFFASIENLLVQIATIAALILVGMGALGFWLSRRTFAPLQRLVTVIAAVAERRTDVTVEGTARSDEIGGIARAVENLRLAVIDQKRLEVEAAALRERQESERLRVAEAERVKADELRGFVSDIESGFQR</sequence>
<proteinExistence type="predicted"/>
<keyword evidence="3 6" id="KW-0812">Transmembrane</keyword>
<comment type="caution">
    <text evidence="8">The sequence shown here is derived from an EMBL/GenBank/DDBJ whole genome shotgun (WGS) entry which is preliminary data.</text>
</comment>
<feature type="transmembrane region" description="Helical" evidence="6">
    <location>
        <begin position="183"/>
        <end position="205"/>
    </location>
</feature>
<keyword evidence="4 6" id="KW-1133">Transmembrane helix</keyword>
<feature type="domain" description="HAMP" evidence="7">
    <location>
        <begin position="207"/>
        <end position="260"/>
    </location>
</feature>
<dbReference type="Pfam" id="PF00672">
    <property type="entry name" value="HAMP"/>
    <property type="match status" value="1"/>
</dbReference>
<dbReference type="InterPro" id="IPR033463">
    <property type="entry name" value="sCache_3"/>
</dbReference>
<organism evidence="8 9">
    <name type="scientific">Aureimonas populi</name>
    <dbReference type="NCBI Taxonomy" id="1701758"/>
    <lineage>
        <taxon>Bacteria</taxon>
        <taxon>Pseudomonadati</taxon>
        <taxon>Pseudomonadota</taxon>
        <taxon>Alphaproteobacteria</taxon>
        <taxon>Hyphomicrobiales</taxon>
        <taxon>Aurantimonadaceae</taxon>
        <taxon>Aureimonas</taxon>
    </lineage>
</organism>
<comment type="subcellular location">
    <subcellularLocation>
        <location evidence="1">Cell membrane</location>
        <topology evidence="1">Multi-pass membrane protein</topology>
    </subcellularLocation>
</comment>
<protein>
    <submittedName>
        <fullName evidence="8">Cache domain-containing protein</fullName>
    </submittedName>
</protein>
<dbReference type="Pfam" id="PF17202">
    <property type="entry name" value="sCache_3_3"/>
    <property type="match status" value="1"/>
</dbReference>
<reference evidence="9" key="1">
    <citation type="journal article" date="2019" name="Int. J. Syst. Evol. Microbiol.">
        <title>The Global Catalogue of Microorganisms (GCM) 10K type strain sequencing project: providing services to taxonomists for standard genome sequencing and annotation.</title>
        <authorList>
            <consortium name="The Broad Institute Genomics Platform"/>
            <consortium name="The Broad Institute Genome Sequencing Center for Infectious Disease"/>
            <person name="Wu L."/>
            <person name="Ma J."/>
        </authorList>
    </citation>
    <scope>NUCLEOTIDE SEQUENCE [LARGE SCALE GENOMIC DNA]</scope>
    <source>
        <strain evidence="9">ZS-35-S2</strain>
    </source>
</reference>
<keyword evidence="9" id="KW-1185">Reference proteome</keyword>
<evidence type="ECO:0000256" key="3">
    <source>
        <dbReference type="ARBA" id="ARBA00022692"/>
    </source>
</evidence>
<feature type="non-terminal residue" evidence="8">
    <location>
        <position position="303"/>
    </location>
</feature>
<evidence type="ECO:0000256" key="2">
    <source>
        <dbReference type="ARBA" id="ARBA00022475"/>
    </source>
</evidence>
<dbReference type="InterPro" id="IPR003660">
    <property type="entry name" value="HAMP_dom"/>
</dbReference>
<evidence type="ECO:0000256" key="4">
    <source>
        <dbReference type="ARBA" id="ARBA00022989"/>
    </source>
</evidence>
<dbReference type="InterPro" id="IPR029151">
    <property type="entry name" value="Sensor-like_sf"/>
</dbReference>
<dbReference type="SMART" id="SM00304">
    <property type="entry name" value="HAMP"/>
    <property type="match status" value="1"/>
</dbReference>
<dbReference type="EMBL" id="JBHUIJ010000006">
    <property type="protein sequence ID" value="MFD2236968.1"/>
    <property type="molecule type" value="Genomic_DNA"/>
</dbReference>
<keyword evidence="2" id="KW-1003">Cell membrane</keyword>
<dbReference type="Proteomes" id="UP001597371">
    <property type="component" value="Unassembled WGS sequence"/>
</dbReference>
<evidence type="ECO:0000256" key="5">
    <source>
        <dbReference type="ARBA" id="ARBA00023136"/>
    </source>
</evidence>
<evidence type="ECO:0000259" key="7">
    <source>
        <dbReference type="PROSITE" id="PS50885"/>
    </source>
</evidence>
<dbReference type="SUPFAM" id="SSF158472">
    <property type="entry name" value="HAMP domain-like"/>
    <property type="match status" value="1"/>
</dbReference>
<dbReference type="RefSeq" id="WP_377946358.1">
    <property type="nucleotide sequence ID" value="NZ_JBHUIJ010000006.1"/>
</dbReference>
<evidence type="ECO:0000313" key="9">
    <source>
        <dbReference type="Proteomes" id="UP001597371"/>
    </source>
</evidence>
<evidence type="ECO:0000256" key="6">
    <source>
        <dbReference type="SAM" id="Phobius"/>
    </source>
</evidence>
<keyword evidence="5 6" id="KW-0472">Membrane</keyword>
<evidence type="ECO:0000313" key="8">
    <source>
        <dbReference type="EMBL" id="MFD2236968.1"/>
    </source>
</evidence>
<evidence type="ECO:0000256" key="1">
    <source>
        <dbReference type="ARBA" id="ARBA00004651"/>
    </source>
</evidence>
<name>A0ABW5CMI6_9HYPH</name>
<accession>A0ABW5CMI6</accession>